<keyword evidence="2" id="KW-1185">Reference proteome</keyword>
<dbReference type="EMBL" id="JAUSWA010000047">
    <property type="protein sequence ID" value="MDQ0496897.1"/>
    <property type="molecule type" value="Genomic_DNA"/>
</dbReference>
<sequence length="45" mass="5159">MEIALEILYEKDNYNLYTVSILTSYCVVSSIPKGMIFNFSPSNFC</sequence>
<protein>
    <submittedName>
        <fullName evidence="1">Uncharacterized protein</fullName>
    </submittedName>
</protein>
<dbReference type="Proteomes" id="UP001242811">
    <property type="component" value="Unassembled WGS sequence"/>
</dbReference>
<accession>A0ABU0L6J8</accession>
<gene>
    <name evidence="1" type="ORF">QOZ95_005097</name>
</gene>
<name>A0ABU0L6J8_9BACL</name>
<evidence type="ECO:0000313" key="2">
    <source>
        <dbReference type="Proteomes" id="UP001242811"/>
    </source>
</evidence>
<reference evidence="1 2" key="1">
    <citation type="submission" date="2023-07" db="EMBL/GenBank/DDBJ databases">
        <title>Genomic Encyclopedia of Type Strains, Phase IV (KMG-IV): sequencing the most valuable type-strain genomes for metagenomic binning, comparative biology and taxonomic classification.</title>
        <authorList>
            <person name="Goeker M."/>
        </authorList>
    </citation>
    <scope>NUCLEOTIDE SEQUENCE [LARGE SCALE GENOMIC DNA]</scope>
    <source>
        <strain evidence="1 2">DSM 14914</strain>
    </source>
</reference>
<comment type="caution">
    <text evidence="1">The sequence shown here is derived from an EMBL/GenBank/DDBJ whole genome shotgun (WGS) entry which is preliminary data.</text>
</comment>
<evidence type="ECO:0000313" key="1">
    <source>
        <dbReference type="EMBL" id="MDQ0496897.1"/>
    </source>
</evidence>
<proteinExistence type="predicted"/>
<organism evidence="1 2">
    <name type="scientific">Paenibacillus brasilensis</name>
    <dbReference type="NCBI Taxonomy" id="128574"/>
    <lineage>
        <taxon>Bacteria</taxon>
        <taxon>Bacillati</taxon>
        <taxon>Bacillota</taxon>
        <taxon>Bacilli</taxon>
        <taxon>Bacillales</taxon>
        <taxon>Paenibacillaceae</taxon>
        <taxon>Paenibacillus</taxon>
    </lineage>
</organism>